<evidence type="ECO:0000256" key="11">
    <source>
        <dbReference type="ARBA" id="ARBA00049244"/>
    </source>
</evidence>
<dbReference type="GO" id="GO:0003887">
    <property type="term" value="F:DNA-directed DNA polymerase activity"/>
    <property type="evidence" value="ECO:0007669"/>
    <property type="project" value="UniProtKB-KW"/>
</dbReference>
<dbReference type="InterPro" id="IPR004013">
    <property type="entry name" value="PHP_dom"/>
</dbReference>
<dbReference type="Pfam" id="PF02811">
    <property type="entry name" value="PHP"/>
    <property type="match status" value="1"/>
</dbReference>
<dbReference type="GO" id="GO:0008408">
    <property type="term" value="F:3'-5' exonuclease activity"/>
    <property type="evidence" value="ECO:0007669"/>
    <property type="project" value="InterPro"/>
</dbReference>
<dbReference type="InterPro" id="IPR040982">
    <property type="entry name" value="DNA_pol3_finger"/>
</dbReference>
<dbReference type="InterPro" id="IPR003141">
    <property type="entry name" value="Pol/His_phosphatase_N"/>
</dbReference>
<dbReference type="CDD" id="cd04485">
    <property type="entry name" value="DnaE_OBF"/>
    <property type="match status" value="1"/>
</dbReference>
<gene>
    <name evidence="13" type="ORF">LVISKB_1217</name>
</gene>
<dbReference type="NCBIfam" id="TIGR00594">
    <property type="entry name" value="polc"/>
    <property type="match status" value="1"/>
</dbReference>
<dbReference type="Pfam" id="PF01336">
    <property type="entry name" value="tRNA_anti-codon"/>
    <property type="match status" value="1"/>
</dbReference>
<dbReference type="InterPro" id="IPR012340">
    <property type="entry name" value="NA-bd_OB-fold"/>
</dbReference>
<dbReference type="Pfam" id="PF14579">
    <property type="entry name" value="HHH_6"/>
    <property type="match status" value="1"/>
</dbReference>
<sequence>MGLTILKTKGAAGMFVPLQVFSTYSLLQSTNRIDDLVQTAKKRGYTALALADKNVMYGAVAFYNACRQADIKPLLGLTLTAQGLNDATQAYDWVFLAQNFTGYQQLMQLSTAYQVGGGPVDLTQLTKNLSQLTMIAPLDSEIHTLVANDQLAPAQQILHQLNDWSVGQLAIGVSPDLTAVSRDHLQSLSQATTTPLVALSPVAYLNRDDHFAVTVLRAIDAGETISDPTTEQQVQGTHWLRPAAEETQRFANVGLTAAVTMTASIAAASTVTLQFQQPQLPQFPTPNQENSRDYLRERCVAGLKRRLTANHITDAMPYQQRLDHELGVIHRMGFDDYFLIIWDVMNFAHQANIQTGPGRGSAAGSLVAYVLAITEVDPLAYDLLFERFLNEERAQMPDIDLDIPDNRREQVLQYVHDKYGHERVAQIITFGTLAAKAALRDVGRVLGMAPYELSDWSAAIPAELHITLQRAYDQSQRLRNLVADSSRNQLLFATAQKLEGLPRHYSTHAAGIVLSQGPLRDLVPLQPGSEELLMTQYPKDTVEAVGLLKMDFLGLRNLSILANALALVKKQTGKIVDLNQIDLNDPATLKLFATGETNGVFQFESSGIKRVLRQLQPDSFELVAAVNALYRPGPMENIDTFIRRKNGQEPVTYPADALAPILGPTYGVLVYQEQVMQVASVMGGFTLGQADLLRRAMSKKKKQTMDAMQKQFVAGAQQRGYELAVAQRVFAYIDRFANYGFNRSHAVAYSKLAFQLAYLKAHYPAAFYASLMNSVINVGAKTKVYLTEAKRHGVTVLPPDINRSTAYFNLYHSAIIFGLSSIKGVRRDFLREVLAERHEHGPFKDLHQFLERIASKYRKADLLNALVYAGAFDHFGHNRAELIAALPEFISSVELSGDNVELIAALAPKIKSQPDLDLMTKLSQEEAVLGAYLSGHPVEQYQQLGRQLQAQAVSELTANTRVTVLLYVIKIRQIRTKRGEPMVFVTGSDETADVSVTIFPNQFRQISEWLATDQVIVVRGKVEQQRGLQIVADQVSLADQIPVKPVADQHTTPTLPAGARWFIRVDQQHTDRAIAQQLAQFLTAHRGPVPVIVYQPQTDEKRILPKTQWLQADAQLKVTLEALMGTGNAIFQNG</sequence>
<evidence type="ECO:0000259" key="12">
    <source>
        <dbReference type="SMART" id="SM00481"/>
    </source>
</evidence>
<dbReference type="GO" id="GO:0005737">
    <property type="term" value="C:cytoplasm"/>
    <property type="evidence" value="ECO:0007669"/>
    <property type="project" value="UniProtKB-SubCell"/>
</dbReference>
<dbReference type="AlphaFoldDB" id="M5AES0"/>
<dbReference type="InterPro" id="IPR004805">
    <property type="entry name" value="DnaE2/DnaE/PolC"/>
</dbReference>
<evidence type="ECO:0000256" key="7">
    <source>
        <dbReference type="ARBA" id="ARBA00022705"/>
    </source>
</evidence>
<evidence type="ECO:0000256" key="10">
    <source>
        <dbReference type="ARBA" id="ARBA00026073"/>
    </source>
</evidence>
<evidence type="ECO:0000256" key="5">
    <source>
        <dbReference type="ARBA" id="ARBA00022679"/>
    </source>
</evidence>
<evidence type="ECO:0000256" key="6">
    <source>
        <dbReference type="ARBA" id="ARBA00022695"/>
    </source>
</evidence>
<dbReference type="GO" id="GO:0003676">
    <property type="term" value="F:nucleic acid binding"/>
    <property type="evidence" value="ECO:0007669"/>
    <property type="project" value="InterPro"/>
</dbReference>
<dbReference type="EMBL" id="AP012167">
    <property type="protein sequence ID" value="BAN06852.1"/>
    <property type="molecule type" value="Genomic_DNA"/>
</dbReference>
<dbReference type="Gene3D" id="1.10.150.870">
    <property type="match status" value="1"/>
</dbReference>
<evidence type="ECO:0000256" key="3">
    <source>
        <dbReference type="ARBA" id="ARBA00012417"/>
    </source>
</evidence>
<keyword evidence="5" id="KW-0808">Transferase</keyword>
<name>M5AES0_LEVBR</name>
<dbReference type="Proteomes" id="UP000012042">
    <property type="component" value="Chromosome"/>
</dbReference>
<dbReference type="HOGENOM" id="CLU_001600_0_1_9"/>
<evidence type="ECO:0000256" key="4">
    <source>
        <dbReference type="ARBA" id="ARBA00019114"/>
    </source>
</evidence>
<evidence type="ECO:0000256" key="1">
    <source>
        <dbReference type="ARBA" id="ARBA00004496"/>
    </source>
</evidence>
<dbReference type="Gene3D" id="3.20.20.140">
    <property type="entry name" value="Metal-dependent hydrolases"/>
    <property type="match status" value="1"/>
</dbReference>
<dbReference type="Gene3D" id="2.40.50.140">
    <property type="entry name" value="Nucleic acid-binding proteins"/>
    <property type="match status" value="1"/>
</dbReference>
<feature type="domain" description="Polymerase/histidinol phosphatase N-terminal" evidence="12">
    <location>
        <begin position="16"/>
        <end position="83"/>
    </location>
</feature>
<dbReference type="PANTHER" id="PTHR32294:SF0">
    <property type="entry name" value="DNA POLYMERASE III SUBUNIT ALPHA"/>
    <property type="match status" value="1"/>
</dbReference>
<dbReference type="NCBIfam" id="NF004226">
    <property type="entry name" value="PRK05673.1"/>
    <property type="match status" value="1"/>
</dbReference>
<dbReference type="CDD" id="cd07431">
    <property type="entry name" value="PHP_PolIIIA"/>
    <property type="match status" value="1"/>
</dbReference>
<dbReference type="SUPFAM" id="SSF89550">
    <property type="entry name" value="PHP domain-like"/>
    <property type="match status" value="1"/>
</dbReference>
<dbReference type="PATRIC" id="fig|1001583.3.peg.1203"/>
<comment type="catalytic activity">
    <reaction evidence="11">
        <text>DNA(n) + a 2'-deoxyribonucleoside 5'-triphosphate = DNA(n+1) + diphosphate</text>
        <dbReference type="Rhea" id="RHEA:22508"/>
        <dbReference type="Rhea" id="RHEA-COMP:17339"/>
        <dbReference type="Rhea" id="RHEA-COMP:17340"/>
        <dbReference type="ChEBI" id="CHEBI:33019"/>
        <dbReference type="ChEBI" id="CHEBI:61560"/>
        <dbReference type="ChEBI" id="CHEBI:173112"/>
        <dbReference type="EC" id="2.7.7.7"/>
    </reaction>
</comment>
<dbReference type="Gene3D" id="1.10.10.1600">
    <property type="entry name" value="Bacterial DNA polymerase III alpha subunit, thumb domain"/>
    <property type="match status" value="1"/>
</dbReference>
<evidence type="ECO:0000256" key="2">
    <source>
        <dbReference type="ARBA" id="ARBA00009496"/>
    </source>
</evidence>
<protein>
    <recommendedName>
        <fullName evidence="4">DNA polymerase III subunit alpha</fullName>
        <ecNumber evidence="3">2.7.7.7</ecNumber>
    </recommendedName>
</protein>
<comment type="similarity">
    <text evidence="2">Belongs to the DNA polymerase type-C family. DnaE subfamily.</text>
</comment>
<accession>M5AES0</accession>
<evidence type="ECO:0000313" key="13">
    <source>
        <dbReference type="EMBL" id="BAN06852.1"/>
    </source>
</evidence>
<reference evidence="13 14" key="1">
    <citation type="journal article" date="2013" name="PLoS ONE">
        <title>Genomic Analysis by Deep Sequencing of the Probiotic Lactobacillus brevis KB290 Harboring Nine Plasmids Reveals Genomic Stability.</title>
        <authorList>
            <person name="Fukao M."/>
            <person name="Oshima K."/>
            <person name="Morita H."/>
            <person name="Toh H."/>
            <person name="Suda W."/>
            <person name="Kim S.W."/>
            <person name="Suzuki S."/>
            <person name="Yakabe T."/>
            <person name="Hattori M."/>
            <person name="Yajima N."/>
        </authorList>
    </citation>
    <scope>NUCLEOTIDE SEQUENCE [LARGE SCALE GENOMIC DNA]</scope>
    <source>
        <strain evidence="13 14">KB290</strain>
    </source>
</reference>
<evidence type="ECO:0000313" key="14">
    <source>
        <dbReference type="Proteomes" id="UP000012042"/>
    </source>
</evidence>
<keyword evidence="6" id="KW-0548">Nucleotidyltransferase</keyword>
<dbReference type="SMART" id="SM00481">
    <property type="entry name" value="POLIIIAc"/>
    <property type="match status" value="1"/>
</dbReference>
<comment type="subcellular location">
    <subcellularLocation>
        <location evidence="1">Cytoplasm</location>
    </subcellularLocation>
</comment>
<comment type="subunit">
    <text evidence="10">DNA polymerase III contains a core (composed of alpha, epsilon and theta chains) that associates with a tau subunit. This core dimerizes to form the POLIII' complex. PolIII' associates with the gamma complex (composed of gamma, delta, delta', psi and chi chains) and with the beta chain to form the complete DNA polymerase III complex.</text>
</comment>
<dbReference type="KEGG" id="lbk:LVISKB_1217"/>
<dbReference type="InterPro" id="IPR004365">
    <property type="entry name" value="NA-bd_OB_tRNA"/>
</dbReference>
<dbReference type="Pfam" id="PF17657">
    <property type="entry name" value="DNA_pol3_finger"/>
    <property type="match status" value="1"/>
</dbReference>
<comment type="function">
    <text evidence="9">DNA polymerase III is a complex, multichain enzyme responsible for most of the replicative synthesis in bacteria. This DNA polymerase also exhibits 3' to 5' exonuclease activity. The alpha chain is the DNA polymerase.</text>
</comment>
<keyword evidence="8" id="KW-0239">DNA-directed DNA polymerase</keyword>
<dbReference type="InterPro" id="IPR011708">
    <property type="entry name" value="DNA_pol3_alpha_NTPase_dom"/>
</dbReference>
<dbReference type="EC" id="2.7.7.7" evidence="3"/>
<dbReference type="GO" id="GO:0006260">
    <property type="term" value="P:DNA replication"/>
    <property type="evidence" value="ECO:0007669"/>
    <property type="project" value="UniProtKB-KW"/>
</dbReference>
<dbReference type="InterPro" id="IPR016195">
    <property type="entry name" value="Pol/histidinol_Pase-like"/>
</dbReference>
<proteinExistence type="inferred from homology"/>
<dbReference type="InterPro" id="IPR029460">
    <property type="entry name" value="DNAPol_HHH"/>
</dbReference>
<dbReference type="Pfam" id="PF07733">
    <property type="entry name" value="DNA_pol3_alpha"/>
    <property type="match status" value="1"/>
</dbReference>
<evidence type="ECO:0000256" key="8">
    <source>
        <dbReference type="ARBA" id="ARBA00022932"/>
    </source>
</evidence>
<evidence type="ECO:0000256" key="9">
    <source>
        <dbReference type="ARBA" id="ARBA00025611"/>
    </source>
</evidence>
<dbReference type="InterPro" id="IPR041931">
    <property type="entry name" value="DNA_pol3_alpha_thumb_dom"/>
</dbReference>
<dbReference type="PANTHER" id="PTHR32294">
    <property type="entry name" value="DNA POLYMERASE III SUBUNIT ALPHA"/>
    <property type="match status" value="1"/>
</dbReference>
<organism evidence="13 14">
    <name type="scientific">Levilactobacillus brevis KB290</name>
    <dbReference type="NCBI Taxonomy" id="1001583"/>
    <lineage>
        <taxon>Bacteria</taxon>
        <taxon>Bacillati</taxon>
        <taxon>Bacillota</taxon>
        <taxon>Bacilli</taxon>
        <taxon>Lactobacillales</taxon>
        <taxon>Lactobacillaceae</taxon>
        <taxon>Levilactobacillus</taxon>
    </lineage>
</organism>
<keyword evidence="7" id="KW-0235">DNA replication</keyword>